<keyword evidence="9" id="KW-0472">Membrane</keyword>
<dbReference type="InterPro" id="IPR050168">
    <property type="entry name" value="AAA_ATPase_domain"/>
</dbReference>
<evidence type="ECO:0000256" key="9">
    <source>
        <dbReference type="ARBA" id="ARBA00023136"/>
    </source>
</evidence>
<feature type="compositionally biased region" description="Polar residues" evidence="13">
    <location>
        <begin position="1013"/>
        <end position="1031"/>
    </location>
</feature>
<evidence type="ECO:0000256" key="12">
    <source>
        <dbReference type="ARBA" id="ARBA00048778"/>
    </source>
</evidence>
<keyword evidence="7" id="KW-0067">ATP-binding</keyword>
<reference evidence="15" key="1">
    <citation type="submission" date="2022-07" db="EMBL/GenBank/DDBJ databases">
        <title>Phylogenomic reconstructions and comparative analyses of Kickxellomycotina fungi.</title>
        <authorList>
            <person name="Reynolds N.K."/>
            <person name="Stajich J.E."/>
            <person name="Barry K."/>
            <person name="Grigoriev I.V."/>
            <person name="Crous P."/>
            <person name="Smith M.E."/>
        </authorList>
    </citation>
    <scope>NUCLEOTIDE SEQUENCE</scope>
    <source>
        <strain evidence="15">BCRC 34882</strain>
    </source>
</reference>
<dbReference type="SUPFAM" id="SSF54585">
    <property type="entry name" value="Cdc48 domain 2-like"/>
    <property type="match status" value="1"/>
</dbReference>
<evidence type="ECO:0000313" key="15">
    <source>
        <dbReference type="EMBL" id="KAJ1995519.1"/>
    </source>
</evidence>
<dbReference type="PROSITE" id="PS00674">
    <property type="entry name" value="AAA"/>
    <property type="match status" value="1"/>
</dbReference>
<dbReference type="InterPro" id="IPR029067">
    <property type="entry name" value="CDC48_domain_2-like_sf"/>
</dbReference>
<dbReference type="InterPro" id="IPR041569">
    <property type="entry name" value="AAA_lid_3"/>
</dbReference>
<gene>
    <name evidence="15" type="primary">PEX1</name>
    <name evidence="15" type="ORF">EDC05_000757</name>
</gene>
<dbReference type="SUPFAM" id="SSF52540">
    <property type="entry name" value="P-loop containing nucleoside triphosphate hydrolases"/>
    <property type="match status" value="2"/>
</dbReference>
<accession>A0ABQ8PTI4</accession>
<keyword evidence="6" id="KW-0378">Hydrolase</keyword>
<evidence type="ECO:0000256" key="11">
    <source>
        <dbReference type="ARBA" id="ARBA00034532"/>
    </source>
</evidence>
<keyword evidence="16" id="KW-1185">Reference proteome</keyword>
<dbReference type="InterPro" id="IPR015342">
    <property type="entry name" value="PEX1-N_C-lobe"/>
</dbReference>
<evidence type="ECO:0000256" key="4">
    <source>
        <dbReference type="ARBA" id="ARBA00022593"/>
    </source>
</evidence>
<evidence type="ECO:0000256" key="2">
    <source>
        <dbReference type="ARBA" id="ARBA00006914"/>
    </source>
</evidence>
<evidence type="ECO:0000256" key="8">
    <source>
        <dbReference type="ARBA" id="ARBA00022927"/>
    </source>
</evidence>
<dbReference type="SUPFAM" id="SSF50692">
    <property type="entry name" value="ADC-like"/>
    <property type="match status" value="1"/>
</dbReference>
<dbReference type="Gene3D" id="3.40.50.300">
    <property type="entry name" value="P-loop containing nucleotide triphosphate hydrolases"/>
    <property type="match status" value="2"/>
</dbReference>
<feature type="region of interest" description="Disordered" evidence="13">
    <location>
        <begin position="1069"/>
        <end position="1090"/>
    </location>
</feature>
<keyword evidence="3" id="KW-0813">Transport</keyword>
<dbReference type="InterPro" id="IPR003593">
    <property type="entry name" value="AAA+_ATPase"/>
</dbReference>
<evidence type="ECO:0000256" key="5">
    <source>
        <dbReference type="ARBA" id="ARBA00022741"/>
    </source>
</evidence>
<comment type="similarity">
    <text evidence="2">Belongs to the AAA ATPase family.</text>
</comment>
<dbReference type="PANTHER" id="PTHR23077:SF12">
    <property type="entry name" value="PEROXISOMAL ATPASE PEX1"/>
    <property type="match status" value="1"/>
</dbReference>
<dbReference type="InterPro" id="IPR027417">
    <property type="entry name" value="P-loop_NTPase"/>
</dbReference>
<evidence type="ECO:0000256" key="13">
    <source>
        <dbReference type="SAM" id="MobiDB-lite"/>
    </source>
</evidence>
<proteinExistence type="inferred from homology"/>
<name>A0ABQ8PTI4_9FUNG</name>
<evidence type="ECO:0000256" key="3">
    <source>
        <dbReference type="ARBA" id="ARBA00022448"/>
    </source>
</evidence>
<feature type="domain" description="AAA+ ATPase" evidence="14">
    <location>
        <begin position="482"/>
        <end position="626"/>
    </location>
</feature>
<comment type="subcellular location">
    <subcellularLocation>
        <location evidence="1">Membrane</location>
    </subcellularLocation>
</comment>
<dbReference type="EMBL" id="JANBQD010000005">
    <property type="protein sequence ID" value="KAJ1995519.1"/>
    <property type="molecule type" value="Genomic_DNA"/>
</dbReference>
<dbReference type="SMART" id="SM00382">
    <property type="entry name" value="AAA"/>
    <property type="match status" value="2"/>
</dbReference>
<dbReference type="InterPro" id="IPR003959">
    <property type="entry name" value="ATPase_AAA_core"/>
</dbReference>
<protein>
    <recommendedName>
        <fullName evidence="11">Peroxisomal ATPase PEX1</fullName>
    </recommendedName>
    <alternativeName>
        <fullName evidence="10">Peroxin-1</fullName>
    </alternativeName>
</protein>
<comment type="catalytic activity">
    <reaction evidence="12">
        <text>ATP + H2O = ADP + phosphate + H(+)</text>
        <dbReference type="Rhea" id="RHEA:13065"/>
        <dbReference type="ChEBI" id="CHEBI:15377"/>
        <dbReference type="ChEBI" id="CHEBI:15378"/>
        <dbReference type="ChEBI" id="CHEBI:30616"/>
        <dbReference type="ChEBI" id="CHEBI:43474"/>
        <dbReference type="ChEBI" id="CHEBI:456216"/>
    </reaction>
    <physiologicalReaction direction="left-to-right" evidence="12">
        <dbReference type="Rhea" id="RHEA:13066"/>
    </physiologicalReaction>
</comment>
<keyword evidence="5" id="KW-0547">Nucleotide-binding</keyword>
<evidence type="ECO:0000259" key="14">
    <source>
        <dbReference type="SMART" id="SM00382"/>
    </source>
</evidence>
<dbReference type="Pfam" id="PF17862">
    <property type="entry name" value="AAA_lid_3"/>
    <property type="match status" value="1"/>
</dbReference>
<feature type="domain" description="AAA+ ATPase" evidence="14">
    <location>
        <begin position="762"/>
        <end position="898"/>
    </location>
</feature>
<evidence type="ECO:0000313" key="16">
    <source>
        <dbReference type="Proteomes" id="UP001151295"/>
    </source>
</evidence>
<feature type="compositionally biased region" description="Basic and acidic residues" evidence="13">
    <location>
        <begin position="1069"/>
        <end position="1084"/>
    </location>
</feature>
<dbReference type="Gene3D" id="3.10.330.10">
    <property type="match status" value="1"/>
</dbReference>
<dbReference type="InterPro" id="IPR009010">
    <property type="entry name" value="Asp_de-COase-like_dom_sf"/>
</dbReference>
<dbReference type="Pfam" id="PF09262">
    <property type="entry name" value="PEX-1N"/>
    <property type="match status" value="1"/>
</dbReference>
<evidence type="ECO:0000256" key="7">
    <source>
        <dbReference type="ARBA" id="ARBA00022840"/>
    </source>
</evidence>
<dbReference type="Proteomes" id="UP001151295">
    <property type="component" value="Unassembled WGS sequence"/>
</dbReference>
<sequence>MSQNLVVAFRPLRSCQVNLPARWGYMVFKLLWQSKSDSDASAYVTWSGGVSRLGEQRDNTGALSQDNGVLEIDGSFASRLEITEGTHVALEYISNVPICTAAEVVPVHYDDWEILELNAGAVESRLLQQVRVVAVDQPIVFWLNQSTSVCLMTTNITPKAQSCCLLDNDTEVIVAPKVRSQKKILGDGGAVLTSNGLDQQMQSKKSRICCLRLAAAATADTDVKFGVVYANSQSAIVKECDRITSASANKGLEAWGGSQSANIGDIIRIGHTTQDNISLNQNNDDSASGGASLSPWVSQLVVSDNIQPGVLLGSLATFKAAGYKVGELIRAQVLDKSAVATPIILTIVSEQPTVNGKIIKESLAGLLEMQSQIIVNVGMSVMSKLEPSLSDVNSLGKIVSFLGLDAAEESESPETPLCITKPVLEELEIELRIESRGLDSSTKLDIVNSGYAKGVGSQLAGVDAFLEEAWACVESALLSRGEGSGILLCGRRGSGKSSIAKYLSKKASLEQQNRLIYCRHIDCTALALDPRTGTVKDMLQAIAKEVLMHQPSLLVLDDLDALVPAENEQTDSRKVRQLVDTLVAHLIAQDGRRTTVLATATGRTQLHTRLFSAGLFQDVLEIPAPGKAERELILAAIAQSNVTKADTTEVNFSALSYLTEGYMPADLHGLYERAVHEATMRVLESLDADNNDADSAVVVQHDDLVRAHAGFKPLSMRGVQLQKSQTRWSDIGGLEDTRRQLRETLELPTKYAAIFATSPLRLRSGVMLYGYPGCGKTLLASAVARECGLNFIATKGPELLSKYIGSSEQAVRDLFRRAVAAAPCVLFFDEFDSIAPRRGHDNTGVTDRVVNQFLTEMDGAEGLKGVYVLAATSRPDLIDPALLRPGRLDKAFLCGMPNHSDRKDILTRQATKVRIDEDVDWDAVAKRTESFTGADLQALVYNAFLEAVHELTDKRKAEDGSDANNRDEHKQAVFEDISSYGSSAKTATKPLSAVEHTQLAERLFRLLQKDNASGISDSTDTPANKGSSDGLANTPLVRMKHFESAFAVTQSSLGDQDRQRFETIYRDFVDDKKRSSDRPHKPIEQKATLA</sequence>
<dbReference type="CDD" id="cd19526">
    <property type="entry name" value="RecA-like_PEX1_r2"/>
    <property type="match status" value="1"/>
</dbReference>
<keyword evidence="8" id="KW-0653">Protein transport</keyword>
<dbReference type="InterPro" id="IPR003960">
    <property type="entry name" value="ATPase_AAA_CS"/>
</dbReference>
<organism evidence="15 16">
    <name type="scientific">Coemansia umbellata</name>
    <dbReference type="NCBI Taxonomy" id="1424467"/>
    <lineage>
        <taxon>Eukaryota</taxon>
        <taxon>Fungi</taxon>
        <taxon>Fungi incertae sedis</taxon>
        <taxon>Zoopagomycota</taxon>
        <taxon>Kickxellomycotina</taxon>
        <taxon>Kickxellomycetes</taxon>
        <taxon>Kickxellales</taxon>
        <taxon>Kickxellaceae</taxon>
        <taxon>Coemansia</taxon>
    </lineage>
</organism>
<evidence type="ECO:0000256" key="1">
    <source>
        <dbReference type="ARBA" id="ARBA00004370"/>
    </source>
</evidence>
<dbReference type="Gene3D" id="1.10.8.60">
    <property type="match status" value="2"/>
</dbReference>
<feature type="region of interest" description="Disordered" evidence="13">
    <location>
        <begin position="1013"/>
        <end position="1032"/>
    </location>
</feature>
<evidence type="ECO:0000256" key="6">
    <source>
        <dbReference type="ARBA" id="ARBA00022801"/>
    </source>
</evidence>
<dbReference type="PANTHER" id="PTHR23077">
    <property type="entry name" value="AAA-FAMILY ATPASE"/>
    <property type="match status" value="1"/>
</dbReference>
<evidence type="ECO:0000256" key="10">
    <source>
        <dbReference type="ARBA" id="ARBA00032509"/>
    </source>
</evidence>
<keyword evidence="4" id="KW-0962">Peroxisome biogenesis</keyword>
<dbReference type="Pfam" id="PF00004">
    <property type="entry name" value="AAA"/>
    <property type="match status" value="2"/>
</dbReference>
<comment type="caution">
    <text evidence="15">The sequence shown here is derived from an EMBL/GenBank/DDBJ whole genome shotgun (WGS) entry which is preliminary data.</text>
</comment>